<reference evidence="14" key="1">
    <citation type="submission" date="2022-08" db="EMBL/GenBank/DDBJ databases">
        <title>Genomic Encyclopedia of Type Strains, Phase V (KMG-V): Genome sequencing to study the core and pangenomes of soil and plant-associated prokaryotes.</title>
        <authorList>
            <person name="Whitman W."/>
        </authorList>
    </citation>
    <scope>NUCLEOTIDE SEQUENCE</scope>
    <source>
        <strain evidence="14">SP2017</strain>
    </source>
</reference>
<dbReference type="GO" id="GO:0006526">
    <property type="term" value="P:L-arginine biosynthetic process"/>
    <property type="evidence" value="ECO:0007669"/>
    <property type="project" value="UniProtKB-UniRule"/>
</dbReference>
<evidence type="ECO:0000256" key="8">
    <source>
        <dbReference type="ARBA" id="ARBA00022975"/>
    </source>
</evidence>
<keyword evidence="4 11" id="KW-0436">Ligase</keyword>
<protein>
    <recommendedName>
        <fullName evidence="11">Carbamoyl phosphate synthase small chain</fullName>
        <ecNumber evidence="11">6.3.5.5</ecNumber>
    </recommendedName>
    <alternativeName>
        <fullName evidence="11">Carbamoyl phosphate synthetase glutamine chain</fullName>
    </alternativeName>
</protein>
<dbReference type="GO" id="GO:0044205">
    <property type="term" value="P:'de novo' UMP biosynthetic process"/>
    <property type="evidence" value="ECO:0007669"/>
    <property type="project" value="UniProtKB-UniRule"/>
</dbReference>
<sequence length="405" mass="44019">MTATSPLSTGTIRDSAKLALADGTVVEGVALGKRGLTGGELCFNTSMTGYQEIMTDPSYYGQLMMMTQPHIGNYGASAEDMEADAPMVEGFIVRDYPKRHSNTQADETLEAFMQRYDLVGIAGVDTRALVRHVRDKGVMNAVISSDELSGETLVQKAKDWPSMAGRELASKVTTDAPYTFCEGAGPRIAVYDFGVKKNILRSFRHRGCTVKVVPGDTDLSDVLGWDPDGLFFSNGPGDPRPMTDAIETAGDAIDTGLPIFGICLGHQLMALAEGFDVYKMHVGHRGANHPVKNLDTEKVEVTTQNHGFAVDPESIDPDVARVTHVNLNDDTIEGLRLATGQFSEVRLQAHLRRFPPETPLDPSKTEGQVASISTVCAVDKRAPSSPRRRSWPPTRARRTRDSVPI</sequence>
<organism evidence="14 15">
    <name type="scientific">Salinibacter ruber</name>
    <dbReference type="NCBI Taxonomy" id="146919"/>
    <lineage>
        <taxon>Bacteria</taxon>
        <taxon>Pseudomonadati</taxon>
        <taxon>Rhodothermota</taxon>
        <taxon>Rhodothermia</taxon>
        <taxon>Rhodothermales</taxon>
        <taxon>Salinibacteraceae</taxon>
        <taxon>Salinibacter</taxon>
    </lineage>
</organism>
<dbReference type="RefSeq" id="WP_259082507.1">
    <property type="nucleotide sequence ID" value="NZ_JANUBB010000018.1"/>
</dbReference>
<dbReference type="InterPro" id="IPR017926">
    <property type="entry name" value="GATASE"/>
</dbReference>
<comment type="caution">
    <text evidence="11">Lacks conserved residue(s) required for the propagation of feature annotation.</text>
</comment>
<dbReference type="PANTHER" id="PTHR43418">
    <property type="entry name" value="MULTIFUNCTIONAL TRYPTOPHAN BIOSYNTHESIS PROTEIN-RELATED"/>
    <property type="match status" value="1"/>
</dbReference>
<evidence type="ECO:0000256" key="2">
    <source>
        <dbReference type="ARBA" id="ARBA00005077"/>
    </source>
</evidence>
<dbReference type="Gene3D" id="3.40.50.880">
    <property type="match status" value="1"/>
</dbReference>
<keyword evidence="5 11" id="KW-0547">Nucleotide-binding</keyword>
<dbReference type="FunFam" id="3.50.30.20:FF:000001">
    <property type="entry name" value="Carbamoyl-phosphate synthase small chain"/>
    <property type="match status" value="1"/>
</dbReference>
<feature type="region of interest" description="Disordered" evidence="12">
    <location>
        <begin position="374"/>
        <end position="405"/>
    </location>
</feature>
<keyword evidence="6 11" id="KW-0067">ATP-binding</keyword>
<feature type="binding site" evidence="11">
    <location>
        <position position="308"/>
    </location>
    <ligand>
        <name>L-glutamine</name>
        <dbReference type="ChEBI" id="CHEBI:58359"/>
    </ligand>
</feature>
<evidence type="ECO:0000256" key="5">
    <source>
        <dbReference type="ARBA" id="ARBA00022741"/>
    </source>
</evidence>
<evidence type="ECO:0000259" key="13">
    <source>
        <dbReference type="SMART" id="SM01097"/>
    </source>
</evidence>
<dbReference type="PANTHER" id="PTHR43418:SF7">
    <property type="entry name" value="CARBAMOYL-PHOSPHATE SYNTHASE SMALL CHAIN"/>
    <property type="match status" value="1"/>
</dbReference>
<dbReference type="PROSITE" id="PS51273">
    <property type="entry name" value="GATASE_TYPE_1"/>
    <property type="match status" value="1"/>
</dbReference>
<evidence type="ECO:0000256" key="4">
    <source>
        <dbReference type="ARBA" id="ARBA00022598"/>
    </source>
</evidence>
<evidence type="ECO:0000256" key="10">
    <source>
        <dbReference type="ARBA" id="ARBA00049285"/>
    </source>
</evidence>
<keyword evidence="11" id="KW-0028">Amino-acid biosynthesis</keyword>
<dbReference type="Proteomes" id="UP001155010">
    <property type="component" value="Unassembled WGS sequence"/>
</dbReference>
<keyword evidence="8 11" id="KW-0665">Pyrimidine biosynthesis</keyword>
<dbReference type="GO" id="GO:0004088">
    <property type="term" value="F:carbamoyl-phosphate synthase (glutamine-hydrolyzing) activity"/>
    <property type="evidence" value="ECO:0007669"/>
    <property type="project" value="UniProtKB-UniRule"/>
</dbReference>
<evidence type="ECO:0000256" key="1">
    <source>
        <dbReference type="ARBA" id="ARBA00004812"/>
    </source>
</evidence>
<comment type="catalytic activity">
    <reaction evidence="10 11">
        <text>L-glutamine + H2O = L-glutamate + NH4(+)</text>
        <dbReference type="Rhea" id="RHEA:15889"/>
        <dbReference type="ChEBI" id="CHEBI:15377"/>
        <dbReference type="ChEBI" id="CHEBI:28938"/>
        <dbReference type="ChEBI" id="CHEBI:29985"/>
        <dbReference type="ChEBI" id="CHEBI:58359"/>
    </reaction>
</comment>
<feature type="compositionally biased region" description="Basic residues" evidence="12">
    <location>
        <begin position="386"/>
        <end position="398"/>
    </location>
</feature>
<gene>
    <name evidence="11" type="primary">carA</name>
    <name evidence="14" type="ORF">GGP83_003159</name>
</gene>
<dbReference type="GO" id="GO:0006541">
    <property type="term" value="P:glutamine metabolic process"/>
    <property type="evidence" value="ECO:0007669"/>
    <property type="project" value="InterPro"/>
</dbReference>
<feature type="active site" evidence="11">
    <location>
        <position position="357"/>
    </location>
</feature>
<comment type="pathway">
    <text evidence="2 11">Amino-acid biosynthesis; L-arginine biosynthesis; carbamoyl phosphate from bicarbonate: step 1/1.</text>
</comment>
<dbReference type="CDD" id="cd01744">
    <property type="entry name" value="GATase1_CPSase"/>
    <property type="match status" value="1"/>
</dbReference>
<dbReference type="AlphaFoldDB" id="A0A9X2UB19"/>
<evidence type="ECO:0000313" key="15">
    <source>
        <dbReference type="Proteomes" id="UP001155010"/>
    </source>
</evidence>
<dbReference type="InterPro" id="IPR036480">
    <property type="entry name" value="CarbP_synth_ssu_N_sf"/>
</dbReference>
<keyword evidence="7 11" id="KW-0315">Glutamine amidotransferase</keyword>
<comment type="subunit">
    <text evidence="11">Composed of two chains; the small (or glutamine) chain promotes the hydrolysis of glutamine to ammonia, which is used by the large (or ammonia) chain to synthesize carbamoyl phosphate. Tetramer of heterodimers (alpha,beta)4.</text>
</comment>
<dbReference type="EC" id="6.3.5.5" evidence="11"/>
<dbReference type="Pfam" id="PF00988">
    <property type="entry name" value="CPSase_sm_chain"/>
    <property type="match status" value="1"/>
</dbReference>
<comment type="caution">
    <text evidence="14">The sequence shown here is derived from an EMBL/GenBank/DDBJ whole genome shotgun (WGS) entry which is preliminary data.</text>
</comment>
<dbReference type="PRINTS" id="PR00099">
    <property type="entry name" value="CPSGATASE"/>
</dbReference>
<dbReference type="Pfam" id="PF00117">
    <property type="entry name" value="GATase"/>
    <property type="match status" value="1"/>
</dbReference>
<dbReference type="GO" id="GO:0005524">
    <property type="term" value="F:ATP binding"/>
    <property type="evidence" value="ECO:0007669"/>
    <property type="project" value="UniProtKB-UniRule"/>
</dbReference>
<comment type="pathway">
    <text evidence="1 11">Pyrimidine metabolism; UMP biosynthesis via de novo pathway; (S)-dihydroorotate from bicarbonate: step 1/3.</text>
</comment>
<evidence type="ECO:0000256" key="9">
    <source>
        <dbReference type="ARBA" id="ARBA00048816"/>
    </source>
</evidence>
<dbReference type="PRINTS" id="PR00096">
    <property type="entry name" value="GATASE"/>
</dbReference>
<comment type="catalytic activity">
    <reaction evidence="9 11">
        <text>hydrogencarbonate + L-glutamine + 2 ATP + H2O = carbamoyl phosphate + L-glutamate + 2 ADP + phosphate + 2 H(+)</text>
        <dbReference type="Rhea" id="RHEA:18633"/>
        <dbReference type="ChEBI" id="CHEBI:15377"/>
        <dbReference type="ChEBI" id="CHEBI:15378"/>
        <dbReference type="ChEBI" id="CHEBI:17544"/>
        <dbReference type="ChEBI" id="CHEBI:29985"/>
        <dbReference type="ChEBI" id="CHEBI:30616"/>
        <dbReference type="ChEBI" id="CHEBI:43474"/>
        <dbReference type="ChEBI" id="CHEBI:58228"/>
        <dbReference type="ChEBI" id="CHEBI:58359"/>
        <dbReference type="ChEBI" id="CHEBI:456216"/>
        <dbReference type="EC" id="6.3.5.5"/>
    </reaction>
</comment>
<dbReference type="GO" id="GO:0006207">
    <property type="term" value="P:'de novo' pyrimidine nucleobase biosynthetic process"/>
    <property type="evidence" value="ECO:0007669"/>
    <property type="project" value="InterPro"/>
</dbReference>
<comment type="similarity">
    <text evidence="3 11">Belongs to the CarA family.</text>
</comment>
<feature type="binding site" evidence="11">
    <location>
        <position position="264"/>
    </location>
    <ligand>
        <name>L-glutamine</name>
        <dbReference type="ChEBI" id="CHEBI:58359"/>
    </ligand>
</feature>
<name>A0A9X2UB19_9BACT</name>
<feature type="binding site" evidence="11">
    <location>
        <position position="267"/>
    </location>
    <ligand>
        <name>L-glutamine</name>
        <dbReference type="ChEBI" id="CHEBI:58359"/>
    </ligand>
</feature>
<dbReference type="InterPro" id="IPR050472">
    <property type="entry name" value="Anth_synth/Amidotransfase"/>
</dbReference>
<dbReference type="InterPro" id="IPR035686">
    <property type="entry name" value="CPSase_GATase1"/>
</dbReference>
<dbReference type="NCBIfam" id="NF009475">
    <property type="entry name" value="PRK12838.1"/>
    <property type="match status" value="1"/>
</dbReference>
<dbReference type="InterPro" id="IPR006274">
    <property type="entry name" value="CarbamoylP_synth_ssu"/>
</dbReference>
<dbReference type="SUPFAM" id="SSF52021">
    <property type="entry name" value="Carbamoyl phosphate synthetase, small subunit N-terminal domain"/>
    <property type="match status" value="1"/>
</dbReference>
<evidence type="ECO:0000256" key="7">
    <source>
        <dbReference type="ARBA" id="ARBA00022962"/>
    </source>
</evidence>
<evidence type="ECO:0000256" key="12">
    <source>
        <dbReference type="SAM" id="MobiDB-lite"/>
    </source>
</evidence>
<comment type="function">
    <text evidence="11">Small subunit of the glutamine-dependent carbamoyl phosphate synthetase (CPSase). CPSase catalyzes the formation of carbamoyl phosphate from the ammonia moiety of glutamine, carbonate, and phosphate donated by ATP, constituting the first step of 2 biosynthetic pathways, one leading to arginine and/or urea and the other to pyrimidine nucleotides. The small subunit (glutamine amidotransferase) binds and cleaves glutamine to supply the large subunit with the substrate ammonia.</text>
</comment>
<dbReference type="HAMAP" id="MF_01209">
    <property type="entry name" value="CPSase_S_chain"/>
    <property type="match status" value="1"/>
</dbReference>
<keyword evidence="11" id="KW-0055">Arginine biosynthesis</keyword>
<dbReference type="SUPFAM" id="SSF52317">
    <property type="entry name" value="Class I glutamine amidotransferase-like"/>
    <property type="match status" value="1"/>
</dbReference>
<dbReference type="Gene3D" id="3.50.30.20">
    <property type="entry name" value="Carbamoyl-phosphate synthase small subunit, N-terminal domain"/>
    <property type="match status" value="1"/>
</dbReference>
<evidence type="ECO:0000256" key="11">
    <source>
        <dbReference type="HAMAP-Rule" id="MF_01209"/>
    </source>
</evidence>
<feature type="binding site" evidence="11">
    <location>
        <position position="235"/>
    </location>
    <ligand>
        <name>L-glutamine</name>
        <dbReference type="ChEBI" id="CHEBI:58359"/>
    </ligand>
</feature>
<feature type="binding site" evidence="11">
    <location>
        <position position="58"/>
    </location>
    <ligand>
        <name>L-glutamine</name>
        <dbReference type="ChEBI" id="CHEBI:58359"/>
    </ligand>
</feature>
<evidence type="ECO:0000256" key="6">
    <source>
        <dbReference type="ARBA" id="ARBA00022840"/>
    </source>
</evidence>
<feature type="domain" description="Carbamoyl-phosphate synthase small subunit N-terminal" evidence="13">
    <location>
        <begin position="14"/>
        <end position="144"/>
    </location>
</feature>
<evidence type="ECO:0000256" key="3">
    <source>
        <dbReference type="ARBA" id="ARBA00007800"/>
    </source>
</evidence>
<dbReference type="EMBL" id="JANUBB010000018">
    <property type="protein sequence ID" value="MCS3953184.1"/>
    <property type="molecule type" value="Genomic_DNA"/>
</dbReference>
<feature type="region of interest" description="CPSase" evidence="11">
    <location>
        <begin position="1"/>
        <end position="186"/>
    </location>
</feature>
<feature type="binding site" evidence="11">
    <location>
        <position position="307"/>
    </location>
    <ligand>
        <name>L-glutamine</name>
        <dbReference type="ChEBI" id="CHEBI:58359"/>
    </ligand>
</feature>
<dbReference type="NCBIfam" id="TIGR01368">
    <property type="entry name" value="CPSaseIIsmall"/>
    <property type="match status" value="1"/>
</dbReference>
<dbReference type="InterPro" id="IPR029062">
    <property type="entry name" value="Class_I_gatase-like"/>
</dbReference>
<dbReference type="InterPro" id="IPR002474">
    <property type="entry name" value="CarbamoylP_synth_ssu_N"/>
</dbReference>
<dbReference type="SMART" id="SM01097">
    <property type="entry name" value="CPSase_sm_chain"/>
    <property type="match status" value="1"/>
</dbReference>
<accession>A0A9X2UB19</accession>
<feature type="active site" description="Nucleophile" evidence="11">
    <location>
        <position position="263"/>
    </location>
</feature>
<feature type="binding site" evidence="11">
    <location>
        <position position="237"/>
    </location>
    <ligand>
        <name>L-glutamine</name>
        <dbReference type="ChEBI" id="CHEBI:58359"/>
    </ligand>
</feature>
<feature type="binding site" evidence="11">
    <location>
        <position position="305"/>
    </location>
    <ligand>
        <name>L-glutamine</name>
        <dbReference type="ChEBI" id="CHEBI:58359"/>
    </ligand>
</feature>
<proteinExistence type="inferred from homology"/>
<evidence type="ECO:0000313" key="14">
    <source>
        <dbReference type="EMBL" id="MCS3953184.1"/>
    </source>
</evidence>